<dbReference type="AlphaFoldDB" id="A0A482M1I8"/>
<dbReference type="EMBL" id="MH909330">
    <property type="protein sequence ID" value="QBQ66586.1"/>
    <property type="molecule type" value="Genomic_DNA"/>
</dbReference>
<keyword evidence="1" id="KW-0614">Plasmid</keyword>
<geneLocation type="plasmid" evidence="1">
    <name>p707804-1FII</name>
</geneLocation>
<sequence>MSGTEVRKTTDSEKICSVKGGMTSDKIDKGGYFTNRQELQTCEILRRSRMN</sequence>
<protein>
    <submittedName>
        <fullName evidence="1">Uncharacterized protein</fullName>
    </submittedName>
</protein>
<reference evidence="1" key="1">
    <citation type="submission" date="2018-09" db="EMBL/GenBank/DDBJ databases">
        <authorList>
            <person name="Yuan Q."/>
            <person name="Jiang X."/>
            <person name="Jing Y."/>
            <person name="Cheng Q."/>
            <person name="Zhou D."/>
        </authorList>
    </citation>
    <scope>NUCLEOTIDE SEQUENCE</scope>
    <source>
        <strain evidence="1">150707804</strain>
        <plasmid evidence="1">p707804-1FII</plasmid>
    </source>
</reference>
<accession>A0A482M1I8</accession>
<organism evidence="1">
    <name type="scientific">Leclercia adecarboxylata</name>
    <dbReference type="NCBI Taxonomy" id="83655"/>
    <lineage>
        <taxon>Bacteria</taxon>
        <taxon>Pseudomonadati</taxon>
        <taxon>Pseudomonadota</taxon>
        <taxon>Gammaproteobacteria</taxon>
        <taxon>Enterobacterales</taxon>
        <taxon>Enterobacteriaceae</taxon>
        <taxon>Leclercia</taxon>
    </lineage>
</organism>
<evidence type="ECO:0000313" key="1">
    <source>
        <dbReference type="EMBL" id="QBQ66586.1"/>
    </source>
</evidence>
<name>A0A482M1I8_9ENTR</name>
<proteinExistence type="predicted"/>